<gene>
    <name evidence="1" type="ORF">Lrub_0713</name>
</gene>
<reference evidence="1 2" key="1">
    <citation type="submission" date="2015-11" db="EMBL/GenBank/DDBJ databases">
        <title>Genomic analysis of 38 Legionella species identifies large and diverse effector repertoires.</title>
        <authorList>
            <person name="Burstein D."/>
            <person name="Amaro F."/>
            <person name="Zusman T."/>
            <person name="Lifshitz Z."/>
            <person name="Cohen O."/>
            <person name="Gilbert J.A."/>
            <person name="Pupko T."/>
            <person name="Shuman H.A."/>
            <person name="Segal G."/>
        </authorList>
    </citation>
    <scope>NUCLEOTIDE SEQUENCE [LARGE SCALE GENOMIC DNA]</scope>
    <source>
        <strain evidence="1 2">WA-270A-C2</strain>
    </source>
</reference>
<evidence type="ECO:0008006" key="3">
    <source>
        <dbReference type="Google" id="ProtNLM"/>
    </source>
</evidence>
<comment type="caution">
    <text evidence="1">The sequence shown here is derived from an EMBL/GenBank/DDBJ whole genome shotgun (WGS) entry which is preliminary data.</text>
</comment>
<dbReference type="EMBL" id="LNYT01000007">
    <property type="protein sequence ID" value="KTD48362.1"/>
    <property type="molecule type" value="Genomic_DNA"/>
</dbReference>
<evidence type="ECO:0000313" key="2">
    <source>
        <dbReference type="Proteomes" id="UP000054608"/>
    </source>
</evidence>
<proteinExistence type="predicted"/>
<sequence length="221" mass="26573">MNNSDSFSEAWLPQPECRLLKQMYGIAGDGLQYLYYKRWFNENEQYIQQIDSGWYTYTVNGYYDLSLRNWCMLFGTYEEPTHYHKLLDYMGIKSNLQTIYLGEEIDKNKLREKLLESMTISFEDFCAYHKCVVDYRNKYLSHREHHPNQIKDGDLTYPRLDIARQSLLSIFFILIQILREYPNTSTKDNKYFCGYKNFNSIDAIEEYSTKIYPEKLLCIKK</sequence>
<dbReference type="PATRIC" id="fig|458.5.peg.739"/>
<dbReference type="OrthoDB" id="6400561at2"/>
<dbReference type="AlphaFoldDB" id="A0A0W0XUX8"/>
<dbReference type="Proteomes" id="UP000054608">
    <property type="component" value="Unassembled WGS sequence"/>
</dbReference>
<name>A0A0W0XUX8_9GAMM</name>
<keyword evidence="2" id="KW-1185">Reference proteome</keyword>
<protein>
    <recommendedName>
        <fullName evidence="3">HEPN AbiU2-like domain-containing protein</fullName>
    </recommendedName>
</protein>
<dbReference type="RefSeq" id="WP_058530843.1">
    <property type="nucleotide sequence ID" value="NZ_CAAAIN010000001.1"/>
</dbReference>
<organism evidence="1 2">
    <name type="scientific">Legionella rubrilucens</name>
    <dbReference type="NCBI Taxonomy" id="458"/>
    <lineage>
        <taxon>Bacteria</taxon>
        <taxon>Pseudomonadati</taxon>
        <taxon>Pseudomonadota</taxon>
        <taxon>Gammaproteobacteria</taxon>
        <taxon>Legionellales</taxon>
        <taxon>Legionellaceae</taxon>
        <taxon>Legionella</taxon>
    </lineage>
</organism>
<accession>A0A0W0XUX8</accession>
<evidence type="ECO:0000313" key="1">
    <source>
        <dbReference type="EMBL" id="KTD48362.1"/>
    </source>
</evidence>